<gene>
    <name evidence="2" type="ORF">AB2B41_23275</name>
</gene>
<dbReference type="SUPFAM" id="SSF54427">
    <property type="entry name" value="NTF2-like"/>
    <property type="match status" value="1"/>
</dbReference>
<dbReference type="Gene3D" id="3.10.450.50">
    <property type="match status" value="1"/>
</dbReference>
<evidence type="ECO:0000313" key="2">
    <source>
        <dbReference type="EMBL" id="MEW9922528.1"/>
    </source>
</evidence>
<dbReference type="Pfam" id="PF13474">
    <property type="entry name" value="SnoaL_3"/>
    <property type="match status" value="1"/>
</dbReference>
<dbReference type="PANTHER" id="PTHR43081">
    <property type="entry name" value="ADENYLATE CYCLASE, TERMINAL-DIFFERENTIATION SPECIFIC-RELATED"/>
    <property type="match status" value="1"/>
</dbReference>
<dbReference type="InterPro" id="IPR037401">
    <property type="entry name" value="SnoaL-like"/>
</dbReference>
<feature type="domain" description="Guanylate cyclase" evidence="1">
    <location>
        <begin position="161"/>
        <end position="272"/>
    </location>
</feature>
<comment type="caution">
    <text evidence="2">The sequence shown here is derived from an EMBL/GenBank/DDBJ whole genome shotgun (WGS) entry which is preliminary data.</text>
</comment>
<dbReference type="SUPFAM" id="SSF55073">
    <property type="entry name" value="Nucleotide cyclase"/>
    <property type="match status" value="1"/>
</dbReference>
<dbReference type="PROSITE" id="PS50125">
    <property type="entry name" value="GUANYLATE_CYCLASE_2"/>
    <property type="match status" value="1"/>
</dbReference>
<reference evidence="2 3" key="1">
    <citation type="submission" date="2024-07" db="EMBL/GenBank/DDBJ databases">
        <title>Marimonas sp.nov., isolated from tidal-flat sediment.</title>
        <authorList>
            <person name="Jayan J.N."/>
            <person name="Lee S.S."/>
        </authorList>
    </citation>
    <scope>NUCLEOTIDE SEQUENCE [LARGE SCALE GENOMIC DNA]</scope>
    <source>
        <strain evidence="2 3">MJW-29</strain>
    </source>
</reference>
<organism evidence="2 3">
    <name type="scientific">Sulfitobacter sediminis</name>
    <dbReference type="NCBI Taxonomy" id="3234186"/>
    <lineage>
        <taxon>Bacteria</taxon>
        <taxon>Pseudomonadati</taxon>
        <taxon>Pseudomonadota</taxon>
        <taxon>Alphaproteobacteria</taxon>
        <taxon>Rhodobacterales</taxon>
        <taxon>Roseobacteraceae</taxon>
        <taxon>Sulfitobacter</taxon>
    </lineage>
</organism>
<keyword evidence="3" id="KW-1185">Reference proteome</keyword>
<proteinExistence type="predicted"/>
<accession>A0ABV3RWX3</accession>
<dbReference type="InterPro" id="IPR050697">
    <property type="entry name" value="Adenylyl/Guanylyl_Cyclase_3/4"/>
</dbReference>
<sequence>MRRSPELLAVSRRLHQAVLTGNTKILPGFFSTAEEMRFIGTAEHEYWSGSVVSKGVADFFQEVPDIYGAEEIEAEAFENGETGWASFVHRIHFAGLPEPSIQRTTFVFVLDGAGWKIVQRHGSAPIPNIVHMGTEQTAIQRLVDAARDEGLSLEQTEGLASVLFTDLEASTELAAALGDARWSSLINDHFHVIEDIVEAHGGQFVKSLGDGTLSSFPSAQQALRAAIKMQKAVLSTKREPHLGLRVGIHTGDVVQASGDFFGAVVNKAARIASMAAAGEIMVSDVTRAMVVGTRDLEFSDTISVSFKGFEGQHLVHRLQWEP</sequence>
<dbReference type="InterPro" id="IPR029787">
    <property type="entry name" value="Nucleotide_cyclase"/>
</dbReference>
<dbReference type="InterPro" id="IPR001054">
    <property type="entry name" value="A/G_cyclase"/>
</dbReference>
<dbReference type="Pfam" id="PF00211">
    <property type="entry name" value="Guanylate_cyc"/>
    <property type="match status" value="1"/>
</dbReference>
<dbReference type="Proteomes" id="UP001556098">
    <property type="component" value="Unassembled WGS sequence"/>
</dbReference>
<protein>
    <submittedName>
        <fullName evidence="2">Adenylate/guanylate cyclase domain-containing protein</fullName>
    </submittedName>
</protein>
<evidence type="ECO:0000259" key="1">
    <source>
        <dbReference type="PROSITE" id="PS50125"/>
    </source>
</evidence>
<dbReference type="SMART" id="SM00044">
    <property type="entry name" value="CYCc"/>
    <property type="match status" value="1"/>
</dbReference>
<name>A0ABV3RWX3_9RHOB</name>
<evidence type="ECO:0000313" key="3">
    <source>
        <dbReference type="Proteomes" id="UP001556098"/>
    </source>
</evidence>
<dbReference type="InterPro" id="IPR032710">
    <property type="entry name" value="NTF2-like_dom_sf"/>
</dbReference>
<dbReference type="PANTHER" id="PTHR43081:SF19">
    <property type="entry name" value="PH-SENSITIVE ADENYLATE CYCLASE RV1264"/>
    <property type="match status" value="1"/>
</dbReference>
<dbReference type="EMBL" id="JBFNXX010000089">
    <property type="protein sequence ID" value="MEW9922528.1"/>
    <property type="molecule type" value="Genomic_DNA"/>
</dbReference>
<dbReference type="RefSeq" id="WP_367880215.1">
    <property type="nucleotide sequence ID" value="NZ_JBFNXX010000089.1"/>
</dbReference>
<dbReference type="CDD" id="cd07302">
    <property type="entry name" value="CHD"/>
    <property type="match status" value="1"/>
</dbReference>
<dbReference type="Gene3D" id="3.30.70.1230">
    <property type="entry name" value="Nucleotide cyclase"/>
    <property type="match status" value="1"/>
</dbReference>